<keyword evidence="2" id="KW-1185">Reference proteome</keyword>
<organism evidence="1 2">
    <name type="scientific">Profundicola chukchiensis</name>
    <dbReference type="NCBI Taxonomy" id="2961959"/>
    <lineage>
        <taxon>Bacteria</taxon>
        <taxon>Pseudomonadati</taxon>
        <taxon>Bacteroidota</taxon>
        <taxon>Flavobacteriia</taxon>
        <taxon>Flavobacteriales</taxon>
        <taxon>Weeksellaceae</taxon>
        <taxon>Profundicola</taxon>
    </lineage>
</organism>
<dbReference type="EMBL" id="JANCMU010000008">
    <property type="protein sequence ID" value="MDG4946931.1"/>
    <property type="molecule type" value="Genomic_DNA"/>
</dbReference>
<gene>
    <name evidence="1" type="ORF">NMK71_10955</name>
</gene>
<proteinExistence type="predicted"/>
<comment type="caution">
    <text evidence="1">The sequence shown here is derived from an EMBL/GenBank/DDBJ whole genome shotgun (WGS) entry which is preliminary data.</text>
</comment>
<protein>
    <submittedName>
        <fullName evidence="1">Uncharacterized protein</fullName>
    </submittedName>
</protein>
<accession>A0A9X4N1F5</accession>
<sequence length="73" mass="8811">MGAFFKFLLFFFLAYFIFSWVRSLIMPSQQKRQNEKEVRIFKSKDVEKPRVDVQDAETIDFEEIKDPRNSDVN</sequence>
<dbReference type="AlphaFoldDB" id="A0A9X4N1F5"/>
<dbReference type="Proteomes" id="UP001152599">
    <property type="component" value="Unassembled WGS sequence"/>
</dbReference>
<evidence type="ECO:0000313" key="2">
    <source>
        <dbReference type="Proteomes" id="UP001152599"/>
    </source>
</evidence>
<evidence type="ECO:0000313" key="1">
    <source>
        <dbReference type="EMBL" id="MDG4946931.1"/>
    </source>
</evidence>
<name>A0A9X4N1F5_9FLAO</name>
<reference evidence="1" key="1">
    <citation type="submission" date="2022-07" db="EMBL/GenBank/DDBJ databases">
        <title>Description and genome-wide analysis of Profundicola chukchiensis gen. nov., sp. nov., marine bacteria isolated from bottom sediments of the Chukchi Sea.</title>
        <authorList>
            <person name="Romanenko L."/>
            <person name="Otstavnykh N."/>
            <person name="Kurilenko V."/>
            <person name="Eremeev V."/>
            <person name="Velansky P."/>
            <person name="Mikhailov V."/>
            <person name="Isaeva M."/>
        </authorList>
    </citation>
    <scope>NUCLEOTIDE SEQUENCE</scope>
    <source>
        <strain evidence="1">KMM 9713</strain>
    </source>
</reference>